<dbReference type="InterPro" id="IPR051319">
    <property type="entry name" value="Oligoribo/pAp-PDE_c-di-AMP_PDE"/>
</dbReference>
<organism evidence="3 4">
    <name type="scientific">Caldisericum exile (strain DSM 21853 / NBRC 104410 / AZM16c01)</name>
    <dbReference type="NCBI Taxonomy" id="511051"/>
    <lineage>
        <taxon>Bacteria</taxon>
        <taxon>Pseudomonadati</taxon>
        <taxon>Caldisericota/Cryosericota group</taxon>
        <taxon>Caldisericota</taxon>
        <taxon>Caldisericia</taxon>
        <taxon>Caldisericales</taxon>
        <taxon>Caldisericaceae</taxon>
        <taxon>Caldisericum</taxon>
    </lineage>
</organism>
<dbReference type="Pfam" id="PF01368">
    <property type="entry name" value="DHH"/>
    <property type="match status" value="1"/>
</dbReference>
<evidence type="ECO:0000313" key="4">
    <source>
        <dbReference type="Proteomes" id="UP000004793"/>
    </source>
</evidence>
<feature type="domain" description="DHHA1" evidence="2">
    <location>
        <begin position="231"/>
        <end position="314"/>
    </location>
</feature>
<dbReference type="Gene3D" id="3.10.310.30">
    <property type="match status" value="1"/>
</dbReference>
<dbReference type="AlphaFoldDB" id="A0A7U6GF04"/>
<evidence type="ECO:0000313" key="3">
    <source>
        <dbReference type="EMBL" id="BAL81195.1"/>
    </source>
</evidence>
<evidence type="ECO:0000259" key="2">
    <source>
        <dbReference type="Pfam" id="PF02272"/>
    </source>
</evidence>
<dbReference type="InterPro" id="IPR038763">
    <property type="entry name" value="DHH_sf"/>
</dbReference>
<dbReference type="KEGG" id="cex:CSE_10690"/>
<gene>
    <name evidence="3" type="ordered locus">CSE_10690</name>
</gene>
<dbReference type="SUPFAM" id="SSF64182">
    <property type="entry name" value="DHH phosphoesterases"/>
    <property type="match status" value="1"/>
</dbReference>
<dbReference type="Proteomes" id="UP000004793">
    <property type="component" value="Chromosome"/>
</dbReference>
<dbReference type="PANTHER" id="PTHR47618:SF1">
    <property type="entry name" value="BIFUNCTIONAL OLIGORIBONUCLEASE AND PAP PHOSPHATASE NRNA"/>
    <property type="match status" value="1"/>
</dbReference>
<dbReference type="EMBL" id="AP012051">
    <property type="protein sequence ID" value="BAL81195.1"/>
    <property type="molecule type" value="Genomic_DNA"/>
</dbReference>
<protein>
    <submittedName>
        <fullName evidence="3">Oligoribonuclease/3'-phosphoadenosine 5'-phosphate phosphatase</fullName>
    </submittedName>
</protein>
<sequence length="321" mass="36226">MESLKEIKNIISNSNSIFLTTHINADGDGMGSMLGLGMSLEHLGKKVFYFVPGEAPIHFAFLKNFKSINKNLDEGKFAEIFILIDAPNIDRVEGFTFDLSAFKKIIRIDHHLSNENFSHVKYVKVGYPSTSCLVFELIKELDLPIDKDIADALYTGLLTDTGSFRFNNTSEVAFDIARKLVLSGARPYYISRMVYEMETLTHLKLLGLALLRLEIVDKIGFSYITQEDFKSYNANENDTEGIVDYLRKEKDIEVVLFVRELQDGGYKGSLRSKNHIDVRKIAEIFGGGGHKEAAGFKTTLSKEEILNIVRKAIKDEEKNCS</sequence>
<proteinExistence type="predicted"/>
<keyword evidence="4" id="KW-1185">Reference proteome</keyword>
<name>A0A7U6GF04_CALEA</name>
<dbReference type="InterPro" id="IPR001667">
    <property type="entry name" value="DDH_dom"/>
</dbReference>
<feature type="domain" description="DDH" evidence="1">
    <location>
        <begin position="17"/>
        <end position="156"/>
    </location>
</feature>
<dbReference type="RefSeq" id="WP_014453592.1">
    <property type="nucleotide sequence ID" value="NC_017096.1"/>
</dbReference>
<dbReference type="OrthoDB" id="9803668at2"/>
<accession>A0A7U6GF04</accession>
<dbReference type="GO" id="GO:0003676">
    <property type="term" value="F:nucleic acid binding"/>
    <property type="evidence" value="ECO:0007669"/>
    <property type="project" value="InterPro"/>
</dbReference>
<dbReference type="InterPro" id="IPR003156">
    <property type="entry name" value="DHHA1_dom"/>
</dbReference>
<reference evidence="3 4" key="1">
    <citation type="submission" date="2011-01" db="EMBL/GenBank/DDBJ databases">
        <title>Whole genome sequence of Caldisericum exile AZM16c01.</title>
        <authorList>
            <person name="Narita-Yamada S."/>
            <person name="Kawakoshi A."/>
            <person name="Nakamura S."/>
            <person name="Sasagawa M."/>
            <person name="Fukada J."/>
            <person name="Sekine M."/>
            <person name="Kato Y."/>
            <person name="Fukai R."/>
            <person name="Sasaki K."/>
            <person name="Hanamaki A."/>
            <person name="Narita H."/>
            <person name="Konno Y."/>
            <person name="Mori K."/>
            <person name="Yamazaki S."/>
            <person name="Suzuki K."/>
            <person name="Fujita N."/>
        </authorList>
    </citation>
    <scope>NUCLEOTIDE SEQUENCE [LARGE SCALE GENOMIC DNA]</scope>
    <source>
        <strain evidence="4">DSM 21853 / NBRC 104410 / AZM16c01</strain>
    </source>
</reference>
<evidence type="ECO:0000259" key="1">
    <source>
        <dbReference type="Pfam" id="PF01368"/>
    </source>
</evidence>
<dbReference type="Pfam" id="PF02272">
    <property type="entry name" value="DHHA1"/>
    <property type="match status" value="1"/>
</dbReference>
<dbReference type="PANTHER" id="PTHR47618">
    <property type="entry name" value="BIFUNCTIONAL OLIGORIBONUCLEASE AND PAP PHOSPHATASE NRNA"/>
    <property type="match status" value="1"/>
</dbReference>
<dbReference type="Gene3D" id="3.90.1640.10">
    <property type="entry name" value="inorganic pyrophosphatase (n-terminal core)"/>
    <property type="match status" value="1"/>
</dbReference>